<evidence type="ECO:0000313" key="5">
    <source>
        <dbReference type="EMBL" id="TWH21840.1"/>
    </source>
</evidence>
<evidence type="ECO:0000313" key="6">
    <source>
        <dbReference type="Proteomes" id="UP000317303"/>
    </source>
</evidence>
<dbReference type="RefSeq" id="WP_048808636.1">
    <property type="nucleotide sequence ID" value="NZ_JOIJ01000001.1"/>
</dbReference>
<feature type="compositionally biased region" description="Basic and acidic residues" evidence="2">
    <location>
        <begin position="1"/>
        <end position="14"/>
    </location>
</feature>
<evidence type="ECO:0000259" key="4">
    <source>
        <dbReference type="Pfam" id="PF03067"/>
    </source>
</evidence>
<proteinExistence type="predicted"/>
<feature type="domain" description="Chitin-binding type-4" evidence="4">
    <location>
        <begin position="68"/>
        <end position="233"/>
    </location>
</feature>
<dbReference type="Proteomes" id="UP000317303">
    <property type="component" value="Unassembled WGS sequence"/>
</dbReference>
<accession>A0A660CE72</accession>
<dbReference type="PANTHER" id="PTHR34823:SF1">
    <property type="entry name" value="CHITIN-BINDING TYPE-4 DOMAIN-CONTAINING PROTEIN"/>
    <property type="match status" value="1"/>
</dbReference>
<keyword evidence="6" id="KW-1185">Reference proteome</keyword>
<name>A0A660CE72_9PSEU</name>
<evidence type="ECO:0000256" key="3">
    <source>
        <dbReference type="SAM" id="Phobius"/>
    </source>
</evidence>
<dbReference type="InterPro" id="IPR014756">
    <property type="entry name" value="Ig_E-set"/>
</dbReference>
<reference evidence="5 6" key="1">
    <citation type="submission" date="2019-07" db="EMBL/GenBank/DDBJ databases">
        <title>R&amp;d 2014.</title>
        <authorList>
            <person name="Klenk H.-P."/>
        </authorList>
    </citation>
    <scope>NUCLEOTIDE SEQUENCE [LARGE SCALE GENOMIC DNA]</scope>
    <source>
        <strain evidence="5 6">DSM 43194</strain>
    </source>
</reference>
<sequence length="236" mass="25161">MSDIRSDVRSDIPSDARSGSGSDAGSDVRSRGRSDGRSGVRRRRAAVAAAALIPLAAPFALTGTASAHGYTQNPTSRQLHCSEGAVTECGPIQYEPQSVEGPKGFPEAGPADGTLCAGGNEQFAQLDDPAKDWPTTPLPAGTDYEFTWELTAAHATTTFRYFVTKDGWDPSEPITRDQLEAEPFLTVDLEGQRPPFTVTHEGTLPEGKSGHHVVFAVWDVADTANAFYACSDVEFS</sequence>
<feature type="compositionally biased region" description="Basic and acidic residues" evidence="2">
    <location>
        <begin position="26"/>
        <end position="38"/>
    </location>
</feature>
<dbReference type="AlphaFoldDB" id="A0A660CE72"/>
<keyword evidence="3" id="KW-0812">Transmembrane</keyword>
<dbReference type="Pfam" id="PF03067">
    <property type="entry name" value="LPMO_10"/>
    <property type="match status" value="1"/>
</dbReference>
<evidence type="ECO:0000256" key="1">
    <source>
        <dbReference type="ARBA" id="ARBA00022729"/>
    </source>
</evidence>
<feature type="transmembrane region" description="Helical" evidence="3">
    <location>
        <begin position="46"/>
        <end position="70"/>
    </location>
</feature>
<evidence type="ECO:0000256" key="2">
    <source>
        <dbReference type="SAM" id="MobiDB-lite"/>
    </source>
</evidence>
<keyword evidence="3" id="KW-0472">Membrane</keyword>
<protein>
    <submittedName>
        <fullName evidence="5">Chitin-binding protein</fullName>
    </submittedName>
</protein>
<gene>
    <name evidence="5" type="ORF">JD82_03709</name>
</gene>
<feature type="region of interest" description="Disordered" evidence="2">
    <location>
        <begin position="94"/>
        <end position="119"/>
    </location>
</feature>
<dbReference type="CDD" id="cd21177">
    <property type="entry name" value="LPMO_AA10"/>
    <property type="match status" value="1"/>
</dbReference>
<dbReference type="InterPro" id="IPR004302">
    <property type="entry name" value="Cellulose/chitin-bd_N"/>
</dbReference>
<dbReference type="InterPro" id="IPR051024">
    <property type="entry name" value="GlcNAc_Chitin_IntDeg"/>
</dbReference>
<feature type="region of interest" description="Disordered" evidence="2">
    <location>
        <begin position="1"/>
        <end position="44"/>
    </location>
</feature>
<comment type="caution">
    <text evidence="5">The sequence shown here is derived from an EMBL/GenBank/DDBJ whole genome shotgun (WGS) entry which is preliminary data.</text>
</comment>
<keyword evidence="1" id="KW-0732">Signal</keyword>
<dbReference type="SUPFAM" id="SSF81296">
    <property type="entry name" value="E set domains"/>
    <property type="match status" value="1"/>
</dbReference>
<dbReference type="EMBL" id="VLJV01000001">
    <property type="protein sequence ID" value="TWH21840.1"/>
    <property type="molecule type" value="Genomic_DNA"/>
</dbReference>
<keyword evidence="3" id="KW-1133">Transmembrane helix</keyword>
<dbReference type="Gene3D" id="2.70.50.50">
    <property type="entry name" value="chitin-binding protein cbp21"/>
    <property type="match status" value="1"/>
</dbReference>
<organism evidence="5 6">
    <name type="scientific">Prauserella rugosa</name>
    <dbReference type="NCBI Taxonomy" id="43354"/>
    <lineage>
        <taxon>Bacteria</taxon>
        <taxon>Bacillati</taxon>
        <taxon>Actinomycetota</taxon>
        <taxon>Actinomycetes</taxon>
        <taxon>Pseudonocardiales</taxon>
        <taxon>Pseudonocardiaceae</taxon>
        <taxon>Prauserella</taxon>
    </lineage>
</organism>
<dbReference type="PANTHER" id="PTHR34823">
    <property type="entry name" value="GLCNAC-BINDING PROTEIN A"/>
    <property type="match status" value="1"/>
</dbReference>
<feature type="compositionally biased region" description="Low complexity" evidence="2">
    <location>
        <begin position="15"/>
        <end position="25"/>
    </location>
</feature>